<feature type="domain" description="Non-haem dioxygenase N-terminal" evidence="6">
    <location>
        <begin position="29"/>
        <end position="131"/>
    </location>
</feature>
<evidence type="ECO:0000256" key="1">
    <source>
        <dbReference type="ARBA" id="ARBA00008056"/>
    </source>
</evidence>
<dbReference type="AlphaFoldDB" id="F8NS22"/>
<evidence type="ECO:0000259" key="5">
    <source>
        <dbReference type="Pfam" id="PF03171"/>
    </source>
</evidence>
<dbReference type="HOGENOM" id="CLU_010119_10_0_1"/>
<organism>
    <name type="scientific">Serpula lacrymans var. lacrymans (strain S7.9)</name>
    <name type="common">Dry rot fungus</name>
    <dbReference type="NCBI Taxonomy" id="578457"/>
    <lineage>
        <taxon>Eukaryota</taxon>
        <taxon>Fungi</taxon>
        <taxon>Dikarya</taxon>
        <taxon>Basidiomycota</taxon>
        <taxon>Agaricomycotina</taxon>
        <taxon>Agaricomycetes</taxon>
        <taxon>Agaricomycetidae</taxon>
        <taxon>Boletales</taxon>
        <taxon>Coniophorineae</taxon>
        <taxon>Serpulaceae</taxon>
        <taxon>Serpula</taxon>
    </lineage>
</organism>
<evidence type="ECO:0000256" key="3">
    <source>
        <dbReference type="ARBA" id="ARBA00023002"/>
    </source>
</evidence>
<dbReference type="Proteomes" id="UP000008064">
    <property type="component" value="Unassembled WGS sequence"/>
</dbReference>
<sequence length="362" mass="41189">MPSLTFPPTPLHTPPPSTKEKLDYADLAVIDISKARTAEGRLELAAEVKNALLTHGFFYVINHGYKQDETDRMFDIAEVPFSGVSNEEKQPYTHNIKESGSFQGYKRRSYWHIDNGVQDQLESYNIHRNVNKLPHPPALCPFLPEIEAFCKHNFFNVIHPIFRLIALSLEIPEETLVNMHNYDAEGETYVRLVKYYPRSEDEIKTNNVWLKGHKDFGSITILWSQPVAALQIMAADGNWRWVRHIDNALVVNAGEALEFLTGGYYKGTIHRVRQPPPDQQGYERLGIINFVLTDDDVELTPLTGSPVLQRAGIYATKDDNAPTMKAWRQSRASAFGTSELKKGTQQRVEEDVINGIVVKYYS</sequence>
<dbReference type="EMBL" id="GL945432">
    <property type="protein sequence ID" value="EGO26855.1"/>
    <property type="molecule type" value="Genomic_DNA"/>
</dbReference>
<protein>
    <recommendedName>
        <fullName evidence="8">Fe2OG dioxygenase domain-containing protein</fullName>
    </recommendedName>
</protein>
<dbReference type="Pfam" id="PF14226">
    <property type="entry name" value="DIOX_N"/>
    <property type="match status" value="1"/>
</dbReference>
<dbReference type="KEGG" id="sla:SERLADRAFT_360900"/>
<evidence type="ECO:0008006" key="8">
    <source>
        <dbReference type="Google" id="ProtNLM"/>
    </source>
</evidence>
<dbReference type="PANTHER" id="PTHR10209">
    <property type="entry name" value="OXIDOREDUCTASE, 2OG-FE II OXYGENASE FAMILY PROTEIN"/>
    <property type="match status" value="1"/>
</dbReference>
<keyword evidence="2" id="KW-0479">Metal-binding</keyword>
<dbReference type="RefSeq" id="XP_007317028.1">
    <property type="nucleotide sequence ID" value="XM_007316966.1"/>
</dbReference>
<dbReference type="SUPFAM" id="SSF51197">
    <property type="entry name" value="Clavaminate synthase-like"/>
    <property type="match status" value="1"/>
</dbReference>
<reference evidence="7" key="1">
    <citation type="submission" date="2011-04" db="EMBL/GenBank/DDBJ databases">
        <title>Evolution of plant cell wall degrading machinery underlies the functional diversity of forest fungi.</title>
        <authorList>
            <consortium name="US DOE Joint Genome Institute (JGI-PGF)"/>
            <person name="Eastwood D.C."/>
            <person name="Floudas D."/>
            <person name="Binder M."/>
            <person name="Majcherczyk A."/>
            <person name="Schneider P."/>
            <person name="Aerts A."/>
            <person name="Asiegbu F.O."/>
            <person name="Baker S.E."/>
            <person name="Barry K."/>
            <person name="Bendiksby M."/>
            <person name="Blumentritt M."/>
            <person name="Coutinho P.M."/>
            <person name="Cullen D."/>
            <person name="Cullen D."/>
            <person name="Gathman A."/>
            <person name="Goodell B."/>
            <person name="Henrissat B."/>
            <person name="Ihrmark K."/>
            <person name="Kauserud H."/>
            <person name="Kohler A."/>
            <person name="LaButti K."/>
            <person name="Lapidus A."/>
            <person name="Lavin J.L."/>
            <person name="Lee Y.-H."/>
            <person name="Lindquist E."/>
            <person name="Lilly W."/>
            <person name="Lucas S."/>
            <person name="Morin E."/>
            <person name="Murat C."/>
            <person name="Oguiza J.A."/>
            <person name="Park J."/>
            <person name="Pisabarro A.G."/>
            <person name="Riley R."/>
            <person name="Rosling A."/>
            <person name="Salamov A."/>
            <person name="Schmidt O."/>
            <person name="Schmutz J."/>
            <person name="Skrede I."/>
            <person name="Stenlid J."/>
            <person name="Wiebenga A."/>
            <person name="Xie X."/>
            <person name="Kues U."/>
            <person name="Hibbett D.S."/>
            <person name="Hoffmeister D."/>
            <person name="Hogberg N."/>
            <person name="Martin F."/>
            <person name="Grigoriev I.V."/>
            <person name="Watkinson S.C."/>
        </authorList>
    </citation>
    <scope>NUCLEOTIDE SEQUENCE</scope>
    <source>
        <strain evidence="7">S7.9</strain>
    </source>
</reference>
<dbReference type="InterPro" id="IPR027443">
    <property type="entry name" value="IPNS-like_sf"/>
</dbReference>
<dbReference type="Gene3D" id="2.60.120.330">
    <property type="entry name" value="B-lactam Antibiotic, Isopenicillin N Synthase, Chain"/>
    <property type="match status" value="1"/>
</dbReference>
<dbReference type="InterPro" id="IPR026992">
    <property type="entry name" value="DIOX_N"/>
</dbReference>
<dbReference type="GO" id="GO:0016491">
    <property type="term" value="F:oxidoreductase activity"/>
    <property type="evidence" value="ECO:0007669"/>
    <property type="project" value="UniProtKB-KW"/>
</dbReference>
<evidence type="ECO:0000313" key="7">
    <source>
        <dbReference type="EMBL" id="EGO26855.1"/>
    </source>
</evidence>
<evidence type="ECO:0000259" key="6">
    <source>
        <dbReference type="Pfam" id="PF14226"/>
    </source>
</evidence>
<proteinExistence type="inferred from homology"/>
<name>F8NS22_SERL9</name>
<gene>
    <name evidence="7" type="ORF">SERLADRAFT_360900</name>
</gene>
<feature type="domain" description="Isopenicillin N synthase-like Fe(2+) 2OG dioxygenase" evidence="5">
    <location>
        <begin position="192"/>
        <end position="277"/>
    </location>
</feature>
<dbReference type="InterPro" id="IPR044861">
    <property type="entry name" value="IPNS-like_FE2OG_OXY"/>
</dbReference>
<dbReference type="GeneID" id="18809805"/>
<keyword evidence="4" id="KW-0408">Iron</keyword>
<dbReference type="PANTHER" id="PTHR10209:SF867">
    <property type="entry name" value="2-OXOGLUTARATE (2OG) AND FE(II)-DEPENDENT OXYGENASE SUPERFAMILY PROTEIN"/>
    <property type="match status" value="1"/>
</dbReference>
<evidence type="ECO:0000256" key="2">
    <source>
        <dbReference type="ARBA" id="ARBA00022723"/>
    </source>
</evidence>
<keyword evidence="3" id="KW-0560">Oxidoreductase</keyword>
<dbReference type="Pfam" id="PF03171">
    <property type="entry name" value="2OG-FeII_Oxy"/>
    <property type="match status" value="1"/>
</dbReference>
<evidence type="ECO:0000256" key="4">
    <source>
        <dbReference type="ARBA" id="ARBA00023004"/>
    </source>
</evidence>
<dbReference type="PRINTS" id="PR00682">
    <property type="entry name" value="IPNSYNTHASE"/>
</dbReference>
<comment type="similarity">
    <text evidence="1">Belongs to the iron/ascorbate-dependent oxidoreductase family.</text>
</comment>
<dbReference type="OrthoDB" id="406156at2759"/>
<accession>F8NS22</accession>
<dbReference type="GO" id="GO:0046872">
    <property type="term" value="F:metal ion binding"/>
    <property type="evidence" value="ECO:0007669"/>
    <property type="project" value="UniProtKB-KW"/>
</dbReference>